<keyword evidence="1" id="KW-1133">Transmembrane helix</keyword>
<evidence type="ECO:0000313" key="3">
    <source>
        <dbReference type="Proteomes" id="UP000029994"/>
    </source>
</evidence>
<accession>A0A099LSL3</accession>
<name>A0A099LSL3_9VIBR</name>
<evidence type="ECO:0000256" key="1">
    <source>
        <dbReference type="SAM" id="Phobius"/>
    </source>
</evidence>
<keyword evidence="1" id="KW-0472">Membrane</keyword>
<dbReference type="RefSeq" id="WP_039423619.1">
    <property type="nucleotide sequence ID" value="NZ_JMCH01000035.1"/>
</dbReference>
<feature type="transmembrane region" description="Helical" evidence="1">
    <location>
        <begin position="6"/>
        <end position="33"/>
    </location>
</feature>
<sequence>MVNYFLVRLTLGTLLILGIKLSAIYFLLMVVLLNTHHKEIFGW</sequence>
<organism evidence="2 3">
    <name type="scientific">Vibrio navarrensis</name>
    <dbReference type="NCBI Taxonomy" id="29495"/>
    <lineage>
        <taxon>Bacteria</taxon>
        <taxon>Pseudomonadati</taxon>
        <taxon>Pseudomonadota</taxon>
        <taxon>Gammaproteobacteria</taxon>
        <taxon>Vibrionales</taxon>
        <taxon>Vibrionaceae</taxon>
        <taxon>Vibrio</taxon>
    </lineage>
</organism>
<reference evidence="2 3" key="1">
    <citation type="submission" date="2014-04" db="EMBL/GenBank/DDBJ databases">
        <title>Genome sequencing of Vibrio navarrensis strains.</title>
        <authorList>
            <person name="Gladney L.M."/>
            <person name="Katz L.S."/>
            <person name="Marino-Ramirez L."/>
            <person name="Jordan I.K."/>
        </authorList>
    </citation>
    <scope>NUCLEOTIDE SEQUENCE [LARGE SCALE GENOMIC DNA]</scope>
    <source>
        <strain evidence="2 3">ATCC 51183</strain>
    </source>
</reference>
<evidence type="ECO:0000313" key="2">
    <source>
        <dbReference type="EMBL" id="KGK10282.1"/>
    </source>
</evidence>
<gene>
    <name evidence="2" type="ORF">EA26_02730</name>
</gene>
<dbReference type="AlphaFoldDB" id="A0A099LSL3"/>
<dbReference type="Proteomes" id="UP000029994">
    <property type="component" value="Unassembled WGS sequence"/>
</dbReference>
<keyword evidence="3" id="KW-1185">Reference proteome</keyword>
<proteinExistence type="predicted"/>
<dbReference type="eggNOG" id="ENOG5031NX1">
    <property type="taxonomic scope" value="Bacteria"/>
</dbReference>
<protein>
    <submittedName>
        <fullName evidence="2">Membrane protein</fullName>
    </submittedName>
</protein>
<comment type="caution">
    <text evidence="2">The sequence shown here is derived from an EMBL/GenBank/DDBJ whole genome shotgun (WGS) entry which is preliminary data.</text>
</comment>
<dbReference type="EMBL" id="JMCG01000001">
    <property type="protein sequence ID" value="KGK10282.1"/>
    <property type="molecule type" value="Genomic_DNA"/>
</dbReference>
<keyword evidence="1" id="KW-0812">Transmembrane</keyword>